<dbReference type="Gene3D" id="3.40.720.10">
    <property type="entry name" value="Alkaline Phosphatase, subunit A"/>
    <property type="match status" value="1"/>
</dbReference>
<gene>
    <name evidence="5" type="ORF">TrVE_jg4692</name>
</gene>
<keyword evidence="2" id="KW-0378">Hydrolase</keyword>
<accession>A0A9W7F195</accession>
<evidence type="ECO:0000256" key="2">
    <source>
        <dbReference type="ARBA" id="ARBA00022801"/>
    </source>
</evidence>
<comment type="caution">
    <text evidence="5">The sequence shown here is derived from an EMBL/GenBank/DDBJ whole genome shotgun (WGS) entry which is preliminary data.</text>
</comment>
<evidence type="ECO:0000313" key="6">
    <source>
        <dbReference type="Proteomes" id="UP001165160"/>
    </source>
</evidence>
<dbReference type="SUPFAM" id="SSF53649">
    <property type="entry name" value="Alkaline phosphatase-like"/>
    <property type="match status" value="1"/>
</dbReference>
<dbReference type="InterPro" id="IPR000917">
    <property type="entry name" value="Sulfatase_N"/>
</dbReference>
<protein>
    <recommendedName>
        <fullName evidence="4">Sulfatase N-terminal domain-containing protein</fullName>
    </recommendedName>
</protein>
<name>A0A9W7F195_9STRA</name>
<reference evidence="6" key="1">
    <citation type="journal article" date="2023" name="Commun. Biol.">
        <title>Genome analysis of Parmales, the sister group of diatoms, reveals the evolutionary specialization of diatoms from phago-mixotrophs to photoautotrophs.</title>
        <authorList>
            <person name="Ban H."/>
            <person name="Sato S."/>
            <person name="Yoshikawa S."/>
            <person name="Yamada K."/>
            <person name="Nakamura Y."/>
            <person name="Ichinomiya M."/>
            <person name="Sato N."/>
            <person name="Blanc-Mathieu R."/>
            <person name="Endo H."/>
            <person name="Kuwata A."/>
            <person name="Ogata H."/>
        </authorList>
    </citation>
    <scope>NUCLEOTIDE SEQUENCE [LARGE SCALE GENOMIC DNA]</scope>
    <source>
        <strain evidence="6">NIES 3699</strain>
    </source>
</reference>
<organism evidence="5 6">
    <name type="scientific">Triparma verrucosa</name>
    <dbReference type="NCBI Taxonomy" id="1606542"/>
    <lineage>
        <taxon>Eukaryota</taxon>
        <taxon>Sar</taxon>
        <taxon>Stramenopiles</taxon>
        <taxon>Ochrophyta</taxon>
        <taxon>Bolidophyceae</taxon>
        <taxon>Parmales</taxon>
        <taxon>Triparmaceae</taxon>
        <taxon>Triparma</taxon>
    </lineage>
</organism>
<sequence length="526" mass="59595">MALHPPLSPASFLIFILVTLDVAVANPKNFIFYQPDEMRAESIGSYQNNFTKTPNFDAFAKSGTRFDQAHTSHTVCSQSRVAFVTGWPTHVAGHRSLWSLLHSTEPNLFKYFKSSGYQVHWWGKNDMMAVDSWNSSVTTAKEMNGMNNGPNNFTLDDPRYYSMLTEPTQGTFNQTQDYNNVFEAINFLKSFDPSQDEPFFLFLPLLNPHPPYSCPEPFYSMIDPDTIPPLRATDPLDVKNNHPDYHALIRQYRNLTSLDEAFWKKLHSVYLGSIAFSDFLFGELMSALDDSGLADDTVVTVFSDHGDYAGDYGLVEKWPSGLEDVLTRVPLIIRAPGGVADNVHNEQVQLFDIVPTMLEFAGIEPEHVHFGVSLTDNIMNGVAGDPSRAVFAEGGYGTNEPRDFEGDSSNGGIPAVDTDYYPKVLQEQEQPLSVCRSIMVRTLDYKLVLRTDVTKEEHDGELYNLQDDPRETNNLYYSQDLDVQAVKGSLKDKIFYWLFQTSDVTRWDEDDRNGDNFPWPPRDQEL</sequence>
<evidence type="ECO:0000256" key="3">
    <source>
        <dbReference type="SAM" id="SignalP"/>
    </source>
</evidence>
<keyword evidence="6" id="KW-1185">Reference proteome</keyword>
<keyword evidence="1" id="KW-0479">Metal-binding</keyword>
<feature type="signal peptide" evidence="3">
    <location>
        <begin position="1"/>
        <end position="25"/>
    </location>
</feature>
<evidence type="ECO:0000256" key="1">
    <source>
        <dbReference type="ARBA" id="ARBA00022723"/>
    </source>
</evidence>
<dbReference type="PANTHER" id="PTHR45953:SF1">
    <property type="entry name" value="IDURONATE 2-SULFATASE"/>
    <property type="match status" value="1"/>
</dbReference>
<dbReference type="GO" id="GO:0005737">
    <property type="term" value="C:cytoplasm"/>
    <property type="evidence" value="ECO:0007669"/>
    <property type="project" value="TreeGrafter"/>
</dbReference>
<dbReference type="InterPro" id="IPR017850">
    <property type="entry name" value="Alkaline_phosphatase_core_sf"/>
</dbReference>
<evidence type="ECO:0000259" key="4">
    <source>
        <dbReference type="Pfam" id="PF00884"/>
    </source>
</evidence>
<dbReference type="AlphaFoldDB" id="A0A9W7F195"/>
<dbReference type="GO" id="GO:0046872">
    <property type="term" value="F:metal ion binding"/>
    <property type="evidence" value="ECO:0007669"/>
    <property type="project" value="UniProtKB-KW"/>
</dbReference>
<dbReference type="Proteomes" id="UP001165160">
    <property type="component" value="Unassembled WGS sequence"/>
</dbReference>
<evidence type="ECO:0000313" key="5">
    <source>
        <dbReference type="EMBL" id="GMH99949.1"/>
    </source>
</evidence>
<feature type="chain" id="PRO_5040925916" description="Sulfatase N-terminal domain-containing protein" evidence="3">
    <location>
        <begin position="26"/>
        <end position="526"/>
    </location>
</feature>
<dbReference type="PANTHER" id="PTHR45953">
    <property type="entry name" value="IDURONATE 2-SULFATASE"/>
    <property type="match status" value="1"/>
</dbReference>
<keyword evidence="3" id="KW-0732">Signal</keyword>
<feature type="domain" description="Sulfatase N-terminal" evidence="4">
    <location>
        <begin position="28"/>
        <end position="363"/>
    </location>
</feature>
<proteinExistence type="predicted"/>
<dbReference type="Pfam" id="PF00884">
    <property type="entry name" value="Sulfatase"/>
    <property type="match status" value="1"/>
</dbReference>
<dbReference type="GO" id="GO:0004423">
    <property type="term" value="F:iduronate-2-sulfatase activity"/>
    <property type="evidence" value="ECO:0007669"/>
    <property type="project" value="TreeGrafter"/>
</dbReference>
<dbReference type="EMBL" id="BRXX01000241">
    <property type="protein sequence ID" value="GMH99949.1"/>
    <property type="molecule type" value="Genomic_DNA"/>
</dbReference>